<gene>
    <name evidence="1" type="ORF">BDP55DRAFT_293977</name>
</gene>
<dbReference type="EMBL" id="JAHMHR010000047">
    <property type="protein sequence ID" value="KAK1671395.1"/>
    <property type="molecule type" value="Genomic_DNA"/>
</dbReference>
<evidence type="ECO:0000313" key="2">
    <source>
        <dbReference type="Proteomes" id="UP001224890"/>
    </source>
</evidence>
<dbReference type="RefSeq" id="XP_060425398.1">
    <property type="nucleotide sequence ID" value="XM_060566565.1"/>
</dbReference>
<dbReference type="AlphaFoldDB" id="A0AAJ0ETL1"/>
<comment type="caution">
    <text evidence="1">The sequence shown here is derived from an EMBL/GenBank/DDBJ whole genome shotgun (WGS) entry which is preliminary data.</text>
</comment>
<proteinExistence type="predicted"/>
<accession>A0AAJ0ETL1</accession>
<dbReference type="GeneID" id="85451091"/>
<reference evidence="1" key="1">
    <citation type="submission" date="2021-06" db="EMBL/GenBank/DDBJ databases">
        <title>Comparative genomics, transcriptomics and evolutionary studies reveal genomic signatures of adaptation to plant cell wall in hemibiotrophic fungi.</title>
        <authorList>
            <consortium name="DOE Joint Genome Institute"/>
            <person name="Baroncelli R."/>
            <person name="Diaz J.F."/>
            <person name="Benocci T."/>
            <person name="Peng M."/>
            <person name="Battaglia E."/>
            <person name="Haridas S."/>
            <person name="Andreopoulos W."/>
            <person name="Labutti K."/>
            <person name="Pangilinan J."/>
            <person name="Floch G.L."/>
            <person name="Makela M.R."/>
            <person name="Henrissat B."/>
            <person name="Grigoriev I.V."/>
            <person name="Crouch J.A."/>
            <person name="De Vries R.P."/>
            <person name="Sukno S.A."/>
            <person name="Thon M.R."/>
        </authorList>
    </citation>
    <scope>NUCLEOTIDE SEQUENCE</scope>
    <source>
        <strain evidence="1">CBS 193.32</strain>
    </source>
</reference>
<name>A0AAJ0ETL1_9PEZI</name>
<evidence type="ECO:0000313" key="1">
    <source>
        <dbReference type="EMBL" id="KAK1671395.1"/>
    </source>
</evidence>
<organism evidence="1 2">
    <name type="scientific">Colletotrichum godetiae</name>
    <dbReference type="NCBI Taxonomy" id="1209918"/>
    <lineage>
        <taxon>Eukaryota</taxon>
        <taxon>Fungi</taxon>
        <taxon>Dikarya</taxon>
        <taxon>Ascomycota</taxon>
        <taxon>Pezizomycotina</taxon>
        <taxon>Sordariomycetes</taxon>
        <taxon>Hypocreomycetidae</taxon>
        <taxon>Glomerellales</taxon>
        <taxon>Glomerellaceae</taxon>
        <taxon>Colletotrichum</taxon>
        <taxon>Colletotrichum acutatum species complex</taxon>
    </lineage>
</organism>
<protein>
    <submittedName>
        <fullName evidence="1">Uncharacterized protein</fullName>
    </submittedName>
</protein>
<sequence length="217" mass="23519">MGRAPPSGKSGDGFVRITVPAPNVDQDEGRLPRVMIDVKPLAMVRAEPKKTPLRCGRRWNLEGPRGEDHVRATAFTAAAEVPNKATAAEQADLGGPIRGSRMTVGYSRRLYSEEGLERLGGGCSLQYPCNFGLVCLSSFFLFLRHSCCALDSSRMNQRACLAAFEQQVGEYAAIRHHDSKINQFDRGNPDGPICCSRCPVPSITEEGQSVHAAAATE</sequence>
<keyword evidence="2" id="KW-1185">Reference proteome</keyword>
<dbReference type="Proteomes" id="UP001224890">
    <property type="component" value="Unassembled WGS sequence"/>
</dbReference>